<name>A0ABW6KVT6_9ACTN</name>
<evidence type="ECO:0000313" key="4">
    <source>
        <dbReference type="EMBL" id="MFE9172004.1"/>
    </source>
</evidence>
<feature type="compositionally biased region" description="Polar residues" evidence="3">
    <location>
        <begin position="493"/>
        <end position="502"/>
    </location>
</feature>
<accession>A0ABW6KVT6</accession>
<dbReference type="SUPFAM" id="SSF116734">
    <property type="entry name" value="DNA methylase specificity domain"/>
    <property type="match status" value="2"/>
</dbReference>
<evidence type="ECO:0000313" key="5">
    <source>
        <dbReference type="Proteomes" id="UP001601197"/>
    </source>
</evidence>
<dbReference type="EMBL" id="JBIAFJ010000019">
    <property type="protein sequence ID" value="MFE9172004.1"/>
    <property type="molecule type" value="Genomic_DNA"/>
</dbReference>
<reference evidence="4 5" key="1">
    <citation type="submission" date="2024-10" db="EMBL/GenBank/DDBJ databases">
        <title>The Natural Products Discovery Center: Release of the First 8490 Sequenced Strains for Exploring Actinobacteria Biosynthetic Diversity.</title>
        <authorList>
            <person name="Kalkreuter E."/>
            <person name="Kautsar S.A."/>
            <person name="Yang D."/>
            <person name="Bader C.D."/>
            <person name="Teijaro C.N."/>
            <person name="Fluegel L."/>
            <person name="Davis C.M."/>
            <person name="Simpson J.R."/>
            <person name="Lauterbach L."/>
            <person name="Steele A.D."/>
            <person name="Gui C."/>
            <person name="Meng S."/>
            <person name="Li G."/>
            <person name="Viehrig K."/>
            <person name="Ye F."/>
            <person name="Su P."/>
            <person name="Kiefer A.F."/>
            <person name="Nichols A."/>
            <person name="Cepeda A.J."/>
            <person name="Yan W."/>
            <person name="Fan B."/>
            <person name="Jiang Y."/>
            <person name="Adhikari A."/>
            <person name="Zheng C.-J."/>
            <person name="Schuster L."/>
            <person name="Cowan T.M."/>
            <person name="Smanski M.J."/>
            <person name="Chevrette M.G."/>
            <person name="De Carvalho L.P.S."/>
            <person name="Shen B."/>
        </authorList>
    </citation>
    <scope>NUCLEOTIDE SEQUENCE [LARGE SCALE GENOMIC DNA]</scope>
    <source>
        <strain evidence="4 5">NPDC007147</strain>
    </source>
</reference>
<dbReference type="InterPro" id="IPR044946">
    <property type="entry name" value="Restrct_endonuc_typeI_TRD_sf"/>
</dbReference>
<organism evidence="4 5">
    <name type="scientific">Streptomyces kebangsaanensis</name>
    <dbReference type="NCBI Taxonomy" id="864058"/>
    <lineage>
        <taxon>Bacteria</taxon>
        <taxon>Bacillati</taxon>
        <taxon>Actinomycetota</taxon>
        <taxon>Actinomycetes</taxon>
        <taxon>Kitasatosporales</taxon>
        <taxon>Streptomycetaceae</taxon>
        <taxon>Streptomyces</taxon>
    </lineage>
</organism>
<dbReference type="PANTHER" id="PTHR43140:SF1">
    <property type="entry name" value="TYPE I RESTRICTION ENZYME ECOKI SPECIFICITY SUBUNIT"/>
    <property type="match status" value="1"/>
</dbReference>
<dbReference type="Gene3D" id="3.90.220.20">
    <property type="entry name" value="DNA methylase specificity domains"/>
    <property type="match status" value="2"/>
</dbReference>
<evidence type="ECO:0008006" key="6">
    <source>
        <dbReference type="Google" id="ProtNLM"/>
    </source>
</evidence>
<dbReference type="InterPro" id="IPR051212">
    <property type="entry name" value="Type-I_RE_S_subunit"/>
</dbReference>
<keyword evidence="5" id="KW-1185">Reference proteome</keyword>
<keyword evidence="2" id="KW-0238">DNA-binding</keyword>
<comment type="caution">
    <text evidence="4">The sequence shown here is derived from an EMBL/GenBank/DDBJ whole genome shotgun (WGS) entry which is preliminary data.</text>
</comment>
<evidence type="ECO:0000256" key="3">
    <source>
        <dbReference type="SAM" id="MobiDB-lite"/>
    </source>
</evidence>
<evidence type="ECO:0000256" key="1">
    <source>
        <dbReference type="ARBA" id="ARBA00022747"/>
    </source>
</evidence>
<protein>
    <recommendedName>
        <fullName evidence="6">Type I restriction modification DNA specificity domain-containing protein</fullName>
    </recommendedName>
</protein>
<dbReference type="CDD" id="cd17261">
    <property type="entry name" value="RMtype1_S_EcoKI-TRD2-CR2_like"/>
    <property type="match status" value="2"/>
</dbReference>
<sequence>MNVESGDGSPEAPVRAEGVSELPEGWAWAIVGDLLVRSDAGKSFKCESRPAALNEWGIIKVSAMTWGEFRPDENKALLDEELVNQDYEINAGDILVSRANTVEHVGAPVLVGEVRPRLLLSDKSLRLKLGSAIDRKWFIHWLRSPAIRKAVAAKASGTSDSMRNISQSDLHAIALPVPPADEQRRITDALEERLARLVKIESRLRATQARLEALHEEVLDSSFRTVEESTMSLRDVLQEPLANGRSVPTSDGGDGCPVLRLTALTTDVVDLTQCKNGDWSAEDAEPFLVGEGDFLVCRGNGSLSLVGRGALVPEVHKPVAFPDTMIRVRTDSERVDPRYLHYVWASPSVRKQIERGARTGTGIYKVNQKLLNGLQLPFPPLDAQREIVDGIDRALVHVHACAKGVSDALTHCTALRRTLLAEAFAGRLIRQESDDEPAEDLLKRIRAEREAAEAERKAARRAAAQARRKSRAKPKTSELTDAPPPPAPTTDTSLPEGQQTTLPMEFTA</sequence>
<dbReference type="RefSeq" id="WP_388349293.1">
    <property type="nucleotide sequence ID" value="NZ_JBIAFJ010000019.1"/>
</dbReference>
<keyword evidence="1" id="KW-0680">Restriction system</keyword>
<dbReference type="PANTHER" id="PTHR43140">
    <property type="entry name" value="TYPE-1 RESTRICTION ENZYME ECOKI SPECIFICITY PROTEIN"/>
    <property type="match status" value="1"/>
</dbReference>
<feature type="region of interest" description="Disordered" evidence="3">
    <location>
        <begin position="451"/>
        <end position="508"/>
    </location>
</feature>
<dbReference type="Proteomes" id="UP001601197">
    <property type="component" value="Unassembled WGS sequence"/>
</dbReference>
<gene>
    <name evidence="4" type="ORF">ACFYNZ_21355</name>
</gene>
<proteinExistence type="predicted"/>
<evidence type="ECO:0000256" key="2">
    <source>
        <dbReference type="ARBA" id="ARBA00023125"/>
    </source>
</evidence>